<dbReference type="SUPFAM" id="SSF55961">
    <property type="entry name" value="Bet v1-like"/>
    <property type="match status" value="1"/>
</dbReference>
<organism evidence="1 2">
    <name type="scientific">Acidisphaera rubrifaciens HS-AP3</name>
    <dbReference type="NCBI Taxonomy" id="1231350"/>
    <lineage>
        <taxon>Bacteria</taxon>
        <taxon>Pseudomonadati</taxon>
        <taxon>Pseudomonadota</taxon>
        <taxon>Alphaproteobacteria</taxon>
        <taxon>Acetobacterales</taxon>
        <taxon>Acetobacteraceae</taxon>
        <taxon>Acidisphaera</taxon>
    </lineage>
</organism>
<dbReference type="PANTHER" id="PTHR39332">
    <property type="entry name" value="BLL4707 PROTEIN"/>
    <property type="match status" value="1"/>
</dbReference>
<accession>A0A0D6P834</accession>
<evidence type="ECO:0000313" key="1">
    <source>
        <dbReference type="EMBL" id="GAN77501.1"/>
    </source>
</evidence>
<name>A0A0D6P834_9PROT</name>
<comment type="caution">
    <text evidence="1">The sequence shown here is derived from an EMBL/GenBank/DDBJ whole genome shotgun (WGS) entry which is preliminary data.</text>
</comment>
<dbReference type="Pfam" id="PF10604">
    <property type="entry name" value="Polyketide_cyc2"/>
    <property type="match status" value="1"/>
</dbReference>
<dbReference type="AlphaFoldDB" id="A0A0D6P834"/>
<dbReference type="PANTHER" id="PTHR39332:SF7">
    <property type="entry name" value="SRPBCC FAMILY PROTEIN"/>
    <property type="match status" value="1"/>
</dbReference>
<dbReference type="CDD" id="cd07821">
    <property type="entry name" value="PYR_PYL_RCAR_like"/>
    <property type="match status" value="1"/>
</dbReference>
<dbReference type="EMBL" id="BANB01000346">
    <property type="protein sequence ID" value="GAN77501.1"/>
    <property type="molecule type" value="Genomic_DNA"/>
</dbReference>
<dbReference type="Proteomes" id="UP000032680">
    <property type="component" value="Unassembled WGS sequence"/>
</dbReference>
<evidence type="ECO:0000313" key="2">
    <source>
        <dbReference type="Proteomes" id="UP000032680"/>
    </source>
</evidence>
<dbReference type="InterPro" id="IPR019587">
    <property type="entry name" value="Polyketide_cyclase/dehydratase"/>
</dbReference>
<protein>
    <submittedName>
        <fullName evidence="1">Polyketide cyclase/dehydrase</fullName>
    </submittedName>
</protein>
<sequence length="147" mass="16301">MTMAKVFVSTVLNAPAARVWARVRDFNGLPGWHPAIAESRIEGGDPSDRIGCVRDFRLRNGDRLREKLLGLSDYDLFCTYSILDSPMPVSNYVATLRLTPVTDGDRTFIEWTAEFDVAPEREAEMIAQIGGGVFQGGFDALKRQFGG</sequence>
<reference evidence="1 2" key="1">
    <citation type="submission" date="2012-11" db="EMBL/GenBank/DDBJ databases">
        <title>Whole genome sequence of Acidisphaera rubrifaciens HS-AP3.</title>
        <authorList>
            <person name="Azuma Y."/>
            <person name="Higashiura N."/>
            <person name="Hirakawa H."/>
            <person name="Matsushita K."/>
        </authorList>
    </citation>
    <scope>NUCLEOTIDE SEQUENCE [LARGE SCALE GENOMIC DNA]</scope>
    <source>
        <strain evidence="1 2">HS-AP3</strain>
    </source>
</reference>
<dbReference type="Gene3D" id="3.30.530.20">
    <property type="match status" value="1"/>
</dbReference>
<proteinExistence type="predicted"/>
<gene>
    <name evidence="1" type="ORF">Asru_0346_03</name>
</gene>
<keyword evidence="2" id="KW-1185">Reference proteome</keyword>
<dbReference type="InterPro" id="IPR023393">
    <property type="entry name" value="START-like_dom_sf"/>
</dbReference>